<dbReference type="NCBIfam" id="TIGR01845">
    <property type="entry name" value="outer_NodT"/>
    <property type="match status" value="1"/>
</dbReference>
<evidence type="ECO:0000313" key="4">
    <source>
        <dbReference type="Proteomes" id="UP001379235"/>
    </source>
</evidence>
<dbReference type="RefSeq" id="WP_339967684.1">
    <property type="nucleotide sequence ID" value="NZ_JBBHJY010000006.1"/>
</dbReference>
<keyword evidence="2" id="KW-0449">Lipoprotein</keyword>
<dbReference type="PANTHER" id="PTHR30203:SF32">
    <property type="entry name" value="CATION EFFLUX SYSTEM PROTEIN CUSC"/>
    <property type="match status" value="1"/>
</dbReference>
<proteinExistence type="inferred from homology"/>
<organism evidence="3 4">
    <name type="scientific">Novosphingobium aquae</name>
    <dbReference type="NCBI Taxonomy" id="3133435"/>
    <lineage>
        <taxon>Bacteria</taxon>
        <taxon>Pseudomonadati</taxon>
        <taxon>Pseudomonadota</taxon>
        <taxon>Alphaproteobacteria</taxon>
        <taxon>Sphingomonadales</taxon>
        <taxon>Sphingomonadaceae</taxon>
        <taxon>Novosphingobium</taxon>
    </lineage>
</organism>
<keyword evidence="2" id="KW-0564">Palmitate</keyword>
<comment type="similarity">
    <text evidence="1 2">Belongs to the outer membrane factor (OMF) (TC 1.B.17) family.</text>
</comment>
<keyword evidence="2" id="KW-1134">Transmembrane beta strand</keyword>
<dbReference type="SUPFAM" id="SSF56954">
    <property type="entry name" value="Outer membrane efflux proteins (OEP)"/>
    <property type="match status" value="1"/>
</dbReference>
<feature type="chain" id="PRO_5044969236" evidence="2">
    <location>
        <begin position="17"/>
        <end position="459"/>
    </location>
</feature>
<dbReference type="PROSITE" id="PS51257">
    <property type="entry name" value="PROKAR_LIPOPROTEIN"/>
    <property type="match status" value="1"/>
</dbReference>
<dbReference type="Proteomes" id="UP001379235">
    <property type="component" value="Unassembled WGS sequence"/>
</dbReference>
<dbReference type="PANTHER" id="PTHR30203">
    <property type="entry name" value="OUTER MEMBRANE CATION EFFLUX PROTEIN"/>
    <property type="match status" value="1"/>
</dbReference>
<reference evidence="3 4" key="1">
    <citation type="submission" date="2024-03" db="EMBL/GenBank/DDBJ databases">
        <authorList>
            <person name="Jo J.-H."/>
        </authorList>
    </citation>
    <scope>NUCLEOTIDE SEQUENCE [LARGE SCALE GENOMIC DNA]</scope>
    <source>
        <strain evidence="3 4">AS3R-12</strain>
    </source>
</reference>
<sequence>MILRHCASLLAITALAGCSLQPAYNRPATTVPPTWPVGDAYLRQSEAALPDYQWRTVFTDPRLQAVIAQALSNNQDVQIAAANIALARSQYQVQRAELLPTLDAGAGLSRSDNGSGASTQARAELSITGYEIDLFGRIKSLGDAAKNRYLASESAARATKLVLVADVAEAWLAYGADSSLLALARDTAAASRESRRIADLRYKGGIAPLSDVRQAEIALTTAEADVANQTTLVAQDLNALRLLVGAEVASENLPLSIDDASGRIAEVSAGLSSEVLLRRPDVVEAEWQLRAANAQIGAARAALFPRISLTSVLGLASNALGGLFSGGNFTWSAGANAGYSIFSGGAGKANVRVSEAQRDASLAGYRKAIQTAFADVADVLARRGTIDAQLGASKAGSFAANDNLRLAEMRYRGGIDNYLQDLTARLASYNAGRTLVRTKQLAASNRVALYRAVGGDGSL</sequence>
<evidence type="ECO:0000313" key="3">
    <source>
        <dbReference type="EMBL" id="MEJ6010855.1"/>
    </source>
</evidence>
<feature type="signal peptide" evidence="2">
    <location>
        <begin position="1"/>
        <end position="16"/>
    </location>
</feature>
<comment type="subcellular location">
    <subcellularLocation>
        <location evidence="2">Cell membrane</location>
        <topology evidence="2">Lipid-anchor</topology>
    </subcellularLocation>
</comment>
<dbReference type="InterPro" id="IPR003423">
    <property type="entry name" value="OMP_efflux"/>
</dbReference>
<keyword evidence="2" id="KW-0472">Membrane</keyword>
<dbReference type="InterPro" id="IPR010131">
    <property type="entry name" value="MdtP/NodT-like"/>
</dbReference>
<name>A0ABU8SAF6_9SPHN</name>
<comment type="caution">
    <text evidence="3">The sequence shown here is derived from an EMBL/GenBank/DDBJ whole genome shotgun (WGS) entry which is preliminary data.</text>
</comment>
<protein>
    <submittedName>
        <fullName evidence="3">Efflux transporter outer membrane subunit</fullName>
    </submittedName>
</protein>
<gene>
    <name evidence="3" type="ORF">WG900_13110</name>
</gene>
<keyword evidence="2" id="KW-0812">Transmembrane</keyword>
<evidence type="ECO:0000256" key="2">
    <source>
        <dbReference type="RuleBase" id="RU362097"/>
    </source>
</evidence>
<dbReference type="Gene3D" id="1.20.1600.10">
    <property type="entry name" value="Outer membrane efflux proteins (OEP)"/>
    <property type="match status" value="1"/>
</dbReference>
<keyword evidence="4" id="KW-1185">Reference proteome</keyword>
<dbReference type="Gene3D" id="2.20.200.10">
    <property type="entry name" value="Outer membrane efflux proteins (OEP)"/>
    <property type="match status" value="1"/>
</dbReference>
<dbReference type="Pfam" id="PF02321">
    <property type="entry name" value="OEP"/>
    <property type="match status" value="2"/>
</dbReference>
<dbReference type="EMBL" id="JBBHJY010000006">
    <property type="protein sequence ID" value="MEJ6010855.1"/>
    <property type="molecule type" value="Genomic_DNA"/>
</dbReference>
<keyword evidence="2" id="KW-0732">Signal</keyword>
<evidence type="ECO:0000256" key="1">
    <source>
        <dbReference type="ARBA" id="ARBA00007613"/>
    </source>
</evidence>
<accession>A0ABU8SAF6</accession>